<dbReference type="PANTHER" id="PTHR43415">
    <property type="entry name" value="SPERMIDINE N(1)-ACETYLTRANSFERASE"/>
    <property type="match status" value="1"/>
</dbReference>
<dbReference type="PANTHER" id="PTHR43415:SF5">
    <property type="entry name" value="ACETYLTRANSFERASE"/>
    <property type="match status" value="1"/>
</dbReference>
<dbReference type="Pfam" id="PF13302">
    <property type="entry name" value="Acetyltransf_3"/>
    <property type="match status" value="1"/>
</dbReference>
<dbReference type="AlphaFoldDB" id="A0A5S5BUW5"/>
<dbReference type="Gene3D" id="3.40.630.30">
    <property type="match status" value="1"/>
</dbReference>
<comment type="caution">
    <text evidence="2">The sequence shown here is derived from an EMBL/GenBank/DDBJ whole genome shotgun (WGS) entry which is preliminary data.</text>
</comment>
<proteinExistence type="predicted"/>
<dbReference type="InterPro" id="IPR016181">
    <property type="entry name" value="Acyl_CoA_acyltransferase"/>
</dbReference>
<dbReference type="EMBL" id="VNHS01000012">
    <property type="protein sequence ID" value="TYP70118.1"/>
    <property type="molecule type" value="Genomic_DNA"/>
</dbReference>
<sequence length="179" mass="20068">MPMHDLFRGALIRFAAPRPEDADELARFSEDYTYLSQVDTEHAVPQTPDAYGSAGRANTIEFHLRTLEDDRFIGFVALHSIEWNNQAALVAVGIGDPNDRGRGFGIEALRMILRYAFHELNLNRVGLDVISYNEAAYRAYKKAGFVDEGRARSAVLRGGQSYDLIKMGLLNAEWEAMQA</sequence>
<keyword evidence="3" id="KW-1185">Reference proteome</keyword>
<reference evidence="2 3" key="1">
    <citation type="submission" date="2019-07" db="EMBL/GenBank/DDBJ databases">
        <title>Genomic Encyclopedia of Type Strains, Phase III (KMG-III): the genomes of soil and plant-associated and newly described type strains.</title>
        <authorList>
            <person name="Whitman W."/>
        </authorList>
    </citation>
    <scope>NUCLEOTIDE SEQUENCE [LARGE SCALE GENOMIC DNA]</scope>
    <source>
        <strain evidence="2 3">BL24</strain>
    </source>
</reference>
<dbReference type="GO" id="GO:0016747">
    <property type="term" value="F:acyltransferase activity, transferring groups other than amino-acyl groups"/>
    <property type="evidence" value="ECO:0007669"/>
    <property type="project" value="InterPro"/>
</dbReference>
<accession>A0A5S5BUW5</accession>
<protein>
    <submittedName>
        <fullName evidence="2">RimJ/RimL family protein N-acetyltransferase</fullName>
    </submittedName>
</protein>
<evidence type="ECO:0000313" key="3">
    <source>
        <dbReference type="Proteomes" id="UP000323257"/>
    </source>
</evidence>
<evidence type="ECO:0000259" key="1">
    <source>
        <dbReference type="PROSITE" id="PS51186"/>
    </source>
</evidence>
<dbReference type="CDD" id="cd04301">
    <property type="entry name" value="NAT_SF"/>
    <property type="match status" value="1"/>
</dbReference>
<organism evidence="2 3">
    <name type="scientific">Paenibacillus methanolicus</name>
    <dbReference type="NCBI Taxonomy" id="582686"/>
    <lineage>
        <taxon>Bacteria</taxon>
        <taxon>Bacillati</taxon>
        <taxon>Bacillota</taxon>
        <taxon>Bacilli</taxon>
        <taxon>Bacillales</taxon>
        <taxon>Paenibacillaceae</taxon>
        <taxon>Paenibacillus</taxon>
    </lineage>
</organism>
<dbReference type="OrthoDB" id="9795206at2"/>
<keyword evidence="2" id="KW-0808">Transferase</keyword>
<dbReference type="PROSITE" id="PS51186">
    <property type="entry name" value="GNAT"/>
    <property type="match status" value="1"/>
</dbReference>
<name>A0A5S5BUW5_9BACL</name>
<feature type="domain" description="N-acetyltransferase" evidence="1">
    <location>
        <begin position="12"/>
        <end position="169"/>
    </location>
</feature>
<dbReference type="RefSeq" id="WP_148932479.1">
    <property type="nucleotide sequence ID" value="NZ_VNHS01000012.1"/>
</dbReference>
<dbReference type="SUPFAM" id="SSF55729">
    <property type="entry name" value="Acyl-CoA N-acyltransferases (Nat)"/>
    <property type="match status" value="1"/>
</dbReference>
<dbReference type="InterPro" id="IPR000182">
    <property type="entry name" value="GNAT_dom"/>
</dbReference>
<evidence type="ECO:0000313" key="2">
    <source>
        <dbReference type="EMBL" id="TYP70118.1"/>
    </source>
</evidence>
<gene>
    <name evidence="2" type="ORF">BCM02_11296</name>
</gene>
<dbReference type="Proteomes" id="UP000323257">
    <property type="component" value="Unassembled WGS sequence"/>
</dbReference>